<proteinExistence type="predicted"/>
<dbReference type="EMBL" id="CP030750">
    <property type="protein sequence ID" value="AXA26986.1"/>
    <property type="molecule type" value="Genomic_DNA"/>
</dbReference>
<feature type="region of interest" description="Disordered" evidence="1">
    <location>
        <begin position="1"/>
        <end position="28"/>
    </location>
</feature>
<organism evidence="2 3">
    <name type="scientific">Pseudomonas putida</name>
    <name type="common">Arthrobacter siderocapsulatus</name>
    <dbReference type="NCBI Taxonomy" id="303"/>
    <lineage>
        <taxon>Bacteria</taxon>
        <taxon>Pseudomonadati</taxon>
        <taxon>Pseudomonadota</taxon>
        <taxon>Gammaproteobacteria</taxon>
        <taxon>Pseudomonadales</taxon>
        <taxon>Pseudomonadaceae</taxon>
        <taxon>Pseudomonas</taxon>
    </lineage>
</organism>
<evidence type="ECO:0000313" key="3">
    <source>
        <dbReference type="Proteomes" id="UP000251617"/>
    </source>
</evidence>
<feature type="compositionally biased region" description="Polar residues" evidence="1">
    <location>
        <begin position="8"/>
        <end position="25"/>
    </location>
</feature>
<gene>
    <name evidence="2" type="ORF">C1S65_23775</name>
</gene>
<accession>A0AAD0L9P8</accession>
<reference evidence="2 3" key="1">
    <citation type="submission" date="2018-06" db="EMBL/GenBank/DDBJ databases">
        <title>The genome of Pseudomonas putida NX-1, a lignin degrader.</title>
        <authorList>
            <person name="Xu Z."/>
        </authorList>
    </citation>
    <scope>NUCLEOTIDE SEQUENCE [LARGE SCALE GENOMIC DNA]</scope>
    <source>
        <strain evidence="2 3">NX-1</strain>
    </source>
</reference>
<evidence type="ECO:0000256" key="1">
    <source>
        <dbReference type="SAM" id="MobiDB-lite"/>
    </source>
</evidence>
<protein>
    <submittedName>
        <fullName evidence="2">Uncharacterized protein</fullName>
    </submittedName>
</protein>
<dbReference type="AlphaFoldDB" id="A0AAD0L9P8"/>
<evidence type="ECO:0000313" key="2">
    <source>
        <dbReference type="EMBL" id="AXA26986.1"/>
    </source>
</evidence>
<dbReference type="Proteomes" id="UP000251617">
    <property type="component" value="Chromosome"/>
</dbReference>
<sequence>MSRCARKPSTSSSPITARPSTSANCRSPLEKLRGQARSHKLLTVLKGSEQPVGAGLPANWALRPYTTAIT</sequence>
<name>A0AAD0L9P8_PSEPU</name>